<keyword evidence="4 7" id="KW-0694">RNA-binding</keyword>
<dbReference type="RefSeq" id="WP_211530144.1">
    <property type="nucleotide sequence ID" value="NZ_JWHL01000003.1"/>
</dbReference>
<keyword evidence="9" id="KW-1185">Reference proteome</keyword>
<keyword evidence="5 7" id="KW-0689">Ribosomal protein</keyword>
<evidence type="ECO:0000256" key="7">
    <source>
        <dbReference type="HAMAP-Rule" id="MF_01310"/>
    </source>
</evidence>
<dbReference type="GO" id="GO:1990904">
    <property type="term" value="C:ribonucleoprotein complex"/>
    <property type="evidence" value="ECO:0007669"/>
    <property type="project" value="UniProtKB-KW"/>
</dbReference>
<dbReference type="Proteomes" id="UP000730161">
    <property type="component" value="Unassembled WGS sequence"/>
</dbReference>
<evidence type="ECO:0000313" key="9">
    <source>
        <dbReference type="Proteomes" id="UP000730161"/>
    </source>
</evidence>
<comment type="subunit">
    <text evidence="2 7">Part of the 30S ribosomal subunit.</text>
</comment>
<evidence type="ECO:0000256" key="6">
    <source>
        <dbReference type="ARBA" id="ARBA00023274"/>
    </source>
</evidence>
<dbReference type="InterPro" id="IPR001971">
    <property type="entry name" value="Ribosomal_uS11"/>
</dbReference>
<keyword evidence="6 7" id="KW-0687">Ribonucleoprotein</keyword>
<proteinExistence type="inferred from homology"/>
<evidence type="ECO:0000256" key="3">
    <source>
        <dbReference type="ARBA" id="ARBA00022730"/>
    </source>
</evidence>
<dbReference type="PANTHER" id="PTHR11759">
    <property type="entry name" value="40S RIBOSOMAL PROTEIN S14/30S RIBOSOMAL PROTEIN S11"/>
    <property type="match status" value="1"/>
</dbReference>
<dbReference type="FunFam" id="3.30.420.80:FF:000007">
    <property type="entry name" value="30S ribosomal protein S11"/>
    <property type="match status" value="1"/>
</dbReference>
<dbReference type="SUPFAM" id="SSF53137">
    <property type="entry name" value="Translational machinery components"/>
    <property type="match status" value="1"/>
</dbReference>
<dbReference type="NCBIfam" id="TIGR03628">
    <property type="entry name" value="arch_S11P"/>
    <property type="match status" value="1"/>
</dbReference>
<dbReference type="OrthoDB" id="12054at2157"/>
<protein>
    <recommendedName>
        <fullName evidence="7">Small ribosomal subunit protein uS11</fullName>
    </recommendedName>
</protein>
<dbReference type="Pfam" id="PF00411">
    <property type="entry name" value="Ribosomal_S11"/>
    <property type="match status" value="1"/>
</dbReference>
<name>A0A8J8B3S1_9EURY</name>
<dbReference type="HAMAP" id="MF_01310">
    <property type="entry name" value="Ribosomal_uS11"/>
    <property type="match status" value="1"/>
</dbReference>
<evidence type="ECO:0000256" key="1">
    <source>
        <dbReference type="ARBA" id="ARBA00006194"/>
    </source>
</evidence>
<reference evidence="8" key="1">
    <citation type="submission" date="2014-12" db="EMBL/GenBank/DDBJ databases">
        <authorList>
            <person name="Huang H.-H."/>
            <person name="Chen S.-C."/>
            <person name="Lai M.-C."/>
        </authorList>
    </citation>
    <scope>NUCLEOTIDE SEQUENCE</scope>
    <source>
        <strain evidence="8">K1F9705b</strain>
    </source>
</reference>
<keyword evidence="3 7" id="KW-0699">rRNA-binding</keyword>
<dbReference type="InterPro" id="IPR036967">
    <property type="entry name" value="Ribosomal_uS11_sf"/>
</dbReference>
<organism evidence="8 9">
    <name type="scientific">Methanocalculus chunghsingensis</name>
    <dbReference type="NCBI Taxonomy" id="156457"/>
    <lineage>
        <taxon>Archaea</taxon>
        <taxon>Methanobacteriati</taxon>
        <taxon>Methanobacteriota</taxon>
        <taxon>Stenosarchaea group</taxon>
        <taxon>Methanomicrobia</taxon>
        <taxon>Methanomicrobiales</taxon>
        <taxon>Methanocalculaceae</taxon>
        <taxon>Methanocalculus</taxon>
    </lineage>
</organism>
<dbReference type="GO" id="GO:0003735">
    <property type="term" value="F:structural constituent of ribosome"/>
    <property type="evidence" value="ECO:0007669"/>
    <property type="project" value="UniProtKB-UniRule"/>
</dbReference>
<dbReference type="PIRSF" id="PIRSF002131">
    <property type="entry name" value="Ribosomal_S11"/>
    <property type="match status" value="1"/>
</dbReference>
<accession>A0A8J8B3S1</accession>
<dbReference type="Gene3D" id="3.30.420.80">
    <property type="entry name" value="Ribosomal protein S11"/>
    <property type="match status" value="1"/>
</dbReference>
<dbReference type="GO" id="GO:0006412">
    <property type="term" value="P:translation"/>
    <property type="evidence" value="ECO:0007669"/>
    <property type="project" value="UniProtKB-UniRule"/>
</dbReference>
<comment type="caution">
    <text evidence="8">The sequence shown here is derived from an EMBL/GenBank/DDBJ whole genome shotgun (WGS) entry which is preliminary data.</text>
</comment>
<dbReference type="NCBIfam" id="NF007176">
    <property type="entry name" value="PRK09607.1"/>
    <property type="match status" value="1"/>
</dbReference>
<dbReference type="GO" id="GO:0005840">
    <property type="term" value="C:ribosome"/>
    <property type="evidence" value="ECO:0007669"/>
    <property type="project" value="UniProtKB-KW"/>
</dbReference>
<dbReference type="AlphaFoldDB" id="A0A8J8B3S1"/>
<dbReference type="GO" id="GO:0019843">
    <property type="term" value="F:rRNA binding"/>
    <property type="evidence" value="ECO:0007669"/>
    <property type="project" value="UniProtKB-UniRule"/>
</dbReference>
<evidence type="ECO:0000256" key="5">
    <source>
        <dbReference type="ARBA" id="ARBA00022980"/>
    </source>
</evidence>
<comment type="function">
    <text evidence="7">Located on the platform of the 30S subunit.</text>
</comment>
<evidence type="ECO:0000256" key="4">
    <source>
        <dbReference type="ARBA" id="ARBA00022884"/>
    </source>
</evidence>
<dbReference type="InterPro" id="IPR019961">
    <property type="entry name" value="Ribosomal_uS11_archaeal"/>
</dbReference>
<evidence type="ECO:0000256" key="2">
    <source>
        <dbReference type="ARBA" id="ARBA00011458"/>
    </source>
</evidence>
<evidence type="ECO:0000313" key="8">
    <source>
        <dbReference type="EMBL" id="MBR1368515.1"/>
    </source>
</evidence>
<sequence length="131" mass="13920">MASEKDKWGIAHIFASFNNTIITVTDLSGAETICKSSGGMVVKQARNESSPYAAMQMATNIAHAARDKGFVGLHVKVRAPGRGKQRSPGPGAQAAIRALARAGVRIGRIEDVTPVSHDSIRTKGGRRGRRV</sequence>
<gene>
    <name evidence="7" type="primary">rps11</name>
    <name evidence="8" type="ORF">RJ53_02940</name>
</gene>
<comment type="similarity">
    <text evidence="1 7">Belongs to the universal ribosomal protein uS11 family.</text>
</comment>
<dbReference type="EMBL" id="JWHL01000003">
    <property type="protein sequence ID" value="MBR1368515.1"/>
    <property type="molecule type" value="Genomic_DNA"/>
</dbReference>